<dbReference type="PANTHER" id="PTHR24216">
    <property type="entry name" value="PAXILLIN-RELATED"/>
    <property type="match status" value="1"/>
</dbReference>
<feature type="compositionally biased region" description="Polar residues" evidence="1">
    <location>
        <begin position="10"/>
        <end position="35"/>
    </location>
</feature>
<dbReference type="EMBL" id="MLYV02000122">
    <property type="protein sequence ID" value="PSS35514.1"/>
    <property type="molecule type" value="Genomic_DNA"/>
</dbReference>
<feature type="region of interest" description="Disordered" evidence="1">
    <location>
        <begin position="1"/>
        <end position="54"/>
    </location>
</feature>
<evidence type="ECO:0000313" key="4">
    <source>
        <dbReference type="Proteomes" id="UP000186601"/>
    </source>
</evidence>
<protein>
    <recommendedName>
        <fullName evidence="2">GDS1 winged helix domain-containing protein</fullName>
    </recommendedName>
</protein>
<feature type="domain" description="GDS1 winged helix" evidence="2">
    <location>
        <begin position="86"/>
        <end position="161"/>
    </location>
</feature>
<organism evidence="3 4">
    <name type="scientific">Hermanssonia centrifuga</name>
    <dbReference type="NCBI Taxonomy" id="98765"/>
    <lineage>
        <taxon>Eukaryota</taxon>
        <taxon>Fungi</taxon>
        <taxon>Dikarya</taxon>
        <taxon>Basidiomycota</taxon>
        <taxon>Agaricomycotina</taxon>
        <taxon>Agaricomycetes</taxon>
        <taxon>Polyporales</taxon>
        <taxon>Meruliaceae</taxon>
        <taxon>Hermanssonia</taxon>
    </lineage>
</organism>
<proteinExistence type="predicted"/>
<feature type="compositionally biased region" description="Acidic residues" evidence="1">
    <location>
        <begin position="335"/>
        <end position="346"/>
    </location>
</feature>
<evidence type="ECO:0000313" key="3">
    <source>
        <dbReference type="EMBL" id="PSS35514.1"/>
    </source>
</evidence>
<dbReference type="STRING" id="98765.A0A2R6RZR3"/>
<accession>A0A2R6RZR3</accession>
<keyword evidence="4" id="KW-1185">Reference proteome</keyword>
<evidence type="ECO:0000259" key="2">
    <source>
        <dbReference type="Pfam" id="PF25318"/>
    </source>
</evidence>
<dbReference type="InterPro" id="IPR036887">
    <property type="entry name" value="HTH_APSES_sf"/>
</dbReference>
<dbReference type="Gene3D" id="3.10.260.10">
    <property type="entry name" value="Transcription regulator HTH, APSES-type DNA-binding domain"/>
    <property type="match status" value="1"/>
</dbReference>
<sequence>MLPAVATPAVSESSSKPQATSQHQYGTRIRSNSVIRPSIRLRQSPDLPPPRRIKPVPVAKAKAAIPPFEPEPIDMPVFPPPHVMLHSEDASSKVLLAIGRSFVSVDNKAMTIKDLAEMTIKYGLMCQNVSAAGQAITTYIRNHLQRCDAQQDHPLLLRHVLSGTPSDDDLVHALHSRVGGAHCVLGPSDTRITNFRRGTMVWYLSRAAGVPCPFARAGIRLCEYGENGKIGTVVNQGKERKRERDRLRRAEQCGQKRKRLLRACADKGSDSDSSAEEEEPQCKKPLTLRLPPTRLSVGGTSSSIVHSPSSSSSLRSGSASSSDSDSDSMSVDSSSSEEEEEEEPEQSVEPPWCLPPYPRRSISIPSYTPTIDGSHTAFPPPLSPSYETAGRPWRSPSVPFSATSASPPPDTEYEDDDFASGSAYERSTPARLSRTSSDDFFAELGAETDWGDSPGPVSPPAQFEDEDVYVKQEPRDVRGLLDAWEDLDSSVAELKVIDVVAQAAAADLEQTLPKPKVEPFEDFWPDFSEDGIDFLDSPGDEMIEFIKQEEEDVMLPERATASPSMSPMSPMSPYFPSLATSYLRDSLGDIYQPERRGSELMWKDAELYSPDSFTPHDFDTELWLGGSKREQKPPSVEPTRSFPLPASPEPVSSPSAVQPPIQPPEEPRTHIAVDSLSKREDITMHHPAYTNPTQQVALGTLDTRLDISQSVDYLDQPMSSDKDEAVVVHTHEPCVPAICATELEGIAVYQMVLGSCCVLRRIDTDFVNITPVVEFFGLSNPELSTLPSAVAVNRGSSLVCGTWVPLSTARNLVHDQSLMNAFLSDDLQERFSVSLQAFYRPNPHSRLTKQFGPHFQSTVDSKRESLSSFRLEIRPWGKVPRSDVEDHLLSVHPPFALRAAPFAASLSSEDLHPETPLSPTEEEIFHTLCAASDWDSPSPLTSTSVIPPCVDEPELVVVVEPPAAIEPSACQERPLRRSKRVACATANRPRTRSSKRATRIALS</sequence>
<name>A0A2R6RZR3_9APHY</name>
<evidence type="ECO:0000256" key="1">
    <source>
        <dbReference type="SAM" id="MobiDB-lite"/>
    </source>
</evidence>
<dbReference type="OrthoDB" id="5597783at2759"/>
<dbReference type="InterPro" id="IPR057511">
    <property type="entry name" value="WH_GDS1"/>
</dbReference>
<dbReference type="AlphaFoldDB" id="A0A2R6RZR3"/>
<dbReference type="Proteomes" id="UP000186601">
    <property type="component" value="Unassembled WGS sequence"/>
</dbReference>
<gene>
    <name evidence="3" type="ORF">PHLCEN_2v1539</name>
</gene>
<feature type="compositionally biased region" description="Basic residues" evidence="1">
    <location>
        <begin position="989"/>
        <end position="1003"/>
    </location>
</feature>
<feature type="region of interest" description="Disordered" evidence="1">
    <location>
        <begin position="981"/>
        <end position="1003"/>
    </location>
</feature>
<reference evidence="3 4" key="1">
    <citation type="submission" date="2018-02" db="EMBL/GenBank/DDBJ databases">
        <title>Genome sequence of the basidiomycete white-rot fungus Phlebia centrifuga.</title>
        <authorList>
            <person name="Granchi Z."/>
            <person name="Peng M."/>
            <person name="de Vries R.P."/>
            <person name="Hilden K."/>
            <person name="Makela M.R."/>
            <person name="Grigoriev I."/>
            <person name="Riley R."/>
        </authorList>
    </citation>
    <scope>NUCLEOTIDE SEQUENCE [LARGE SCALE GENOMIC DNA]</scope>
    <source>
        <strain evidence="3 4">FBCC195</strain>
    </source>
</reference>
<dbReference type="SUPFAM" id="SSF54616">
    <property type="entry name" value="DNA-binding domain of Mlu1-box binding protein MBP1"/>
    <property type="match status" value="1"/>
</dbReference>
<comment type="caution">
    <text evidence="3">The sequence shown here is derived from an EMBL/GenBank/DDBJ whole genome shotgun (WGS) entry which is preliminary data.</text>
</comment>
<feature type="region of interest" description="Disordered" evidence="1">
    <location>
        <begin position="264"/>
        <end position="464"/>
    </location>
</feature>
<feature type="region of interest" description="Disordered" evidence="1">
    <location>
        <begin position="235"/>
        <end position="254"/>
    </location>
</feature>
<feature type="region of interest" description="Disordered" evidence="1">
    <location>
        <begin position="625"/>
        <end position="667"/>
    </location>
</feature>
<feature type="compositionally biased region" description="Low complexity" evidence="1">
    <location>
        <begin position="285"/>
        <end position="334"/>
    </location>
</feature>
<dbReference type="GO" id="GO:0003677">
    <property type="term" value="F:DNA binding"/>
    <property type="evidence" value="ECO:0007669"/>
    <property type="project" value="InterPro"/>
</dbReference>
<feature type="compositionally biased region" description="Low complexity" evidence="1">
    <location>
        <begin position="649"/>
        <end position="659"/>
    </location>
</feature>
<dbReference type="Pfam" id="PF25318">
    <property type="entry name" value="WHD_GDS1"/>
    <property type="match status" value="1"/>
</dbReference>
<feature type="compositionally biased region" description="Basic and acidic residues" evidence="1">
    <location>
        <begin position="237"/>
        <end position="251"/>
    </location>
</feature>